<sequence>MVKTDGQIASIDSLHTKVQAPELETQGNADEHQEDEFQKHVEETSKSTPPAEVEKFPEMEVQRSPAETSEDAEVANMEFTAETPVTIIEHHNEEVVRDPLSQDISNYRDEEAEEESVKTLKIGEEDAGNEEEADSTPTPTLPDEMPELWAKMVQGLIDSALESQRASFQEVLEKTKERHNLIMERTEERHNSNLKEICNSLNKTLEIKSQMSSSLSTMMITYASDSHLQLKEVVEIKQHLDVITRSLPKQMSLLQMEIRSALAVSSANQVVTQDYLKVLAENQREVFWLLKGDLLLEAQQRNLELSLQHLTSNQFDGTEAIGTDVSHFTTEG</sequence>
<evidence type="ECO:0000313" key="3">
    <source>
        <dbReference type="Proteomes" id="UP000595140"/>
    </source>
</evidence>
<keyword evidence="3" id="KW-1185">Reference proteome</keyword>
<reference evidence="2 3" key="1">
    <citation type="submission" date="2018-04" db="EMBL/GenBank/DDBJ databases">
        <authorList>
            <person name="Vogel A."/>
        </authorList>
    </citation>
    <scope>NUCLEOTIDE SEQUENCE [LARGE SCALE GENOMIC DNA]</scope>
</reference>
<evidence type="ECO:0000313" key="2">
    <source>
        <dbReference type="EMBL" id="VFQ98554.1"/>
    </source>
</evidence>
<organism evidence="2 3">
    <name type="scientific">Cuscuta campestris</name>
    <dbReference type="NCBI Taxonomy" id="132261"/>
    <lineage>
        <taxon>Eukaryota</taxon>
        <taxon>Viridiplantae</taxon>
        <taxon>Streptophyta</taxon>
        <taxon>Embryophyta</taxon>
        <taxon>Tracheophyta</taxon>
        <taxon>Spermatophyta</taxon>
        <taxon>Magnoliopsida</taxon>
        <taxon>eudicotyledons</taxon>
        <taxon>Gunneridae</taxon>
        <taxon>Pentapetalae</taxon>
        <taxon>asterids</taxon>
        <taxon>lamiids</taxon>
        <taxon>Solanales</taxon>
        <taxon>Convolvulaceae</taxon>
        <taxon>Cuscuteae</taxon>
        <taxon>Cuscuta</taxon>
        <taxon>Cuscuta subgen. Grammica</taxon>
        <taxon>Cuscuta sect. Cleistogrammica</taxon>
    </lineage>
</organism>
<feature type="compositionally biased region" description="Basic and acidic residues" evidence="1">
    <location>
        <begin position="115"/>
        <end position="124"/>
    </location>
</feature>
<feature type="region of interest" description="Disordered" evidence="1">
    <location>
        <begin position="1"/>
        <end position="74"/>
    </location>
</feature>
<name>A0A484NFB1_9ASTE</name>
<proteinExistence type="predicted"/>
<gene>
    <name evidence="2" type="ORF">CCAM_LOCUS40330</name>
</gene>
<feature type="compositionally biased region" description="Basic and acidic residues" evidence="1">
    <location>
        <begin position="52"/>
        <end position="61"/>
    </location>
</feature>
<evidence type="ECO:0000256" key="1">
    <source>
        <dbReference type="SAM" id="MobiDB-lite"/>
    </source>
</evidence>
<feature type="compositionally biased region" description="Basic and acidic residues" evidence="1">
    <location>
        <begin position="29"/>
        <end position="45"/>
    </location>
</feature>
<feature type="region of interest" description="Disordered" evidence="1">
    <location>
        <begin position="108"/>
        <end position="142"/>
    </location>
</feature>
<accession>A0A484NFB1</accession>
<protein>
    <submittedName>
        <fullName evidence="2">Uncharacterized protein</fullName>
    </submittedName>
</protein>
<dbReference type="Proteomes" id="UP000595140">
    <property type="component" value="Unassembled WGS sequence"/>
</dbReference>
<dbReference type="EMBL" id="OOIL02006606">
    <property type="protein sequence ID" value="VFQ98554.1"/>
    <property type="molecule type" value="Genomic_DNA"/>
</dbReference>
<dbReference type="AlphaFoldDB" id="A0A484NFB1"/>
<feature type="compositionally biased region" description="Acidic residues" evidence="1">
    <location>
        <begin position="125"/>
        <end position="134"/>
    </location>
</feature>